<keyword evidence="3" id="KW-1185">Reference proteome</keyword>
<feature type="compositionally biased region" description="Basic residues" evidence="1">
    <location>
        <begin position="99"/>
        <end position="113"/>
    </location>
</feature>
<gene>
    <name evidence="2" type="ORF">SAMN05443637_101345</name>
</gene>
<dbReference type="AlphaFoldDB" id="A0A1M6NMN2"/>
<dbReference type="Proteomes" id="UP000184363">
    <property type="component" value="Unassembled WGS sequence"/>
</dbReference>
<feature type="region of interest" description="Disordered" evidence="1">
    <location>
        <begin position="94"/>
        <end position="113"/>
    </location>
</feature>
<accession>A0A1M6NMN2</accession>
<name>A0A1M6NMN2_PSETH</name>
<organism evidence="2 3">
    <name type="scientific">Pseudonocardia thermophila</name>
    <dbReference type="NCBI Taxonomy" id="1848"/>
    <lineage>
        <taxon>Bacteria</taxon>
        <taxon>Bacillati</taxon>
        <taxon>Actinomycetota</taxon>
        <taxon>Actinomycetes</taxon>
        <taxon>Pseudonocardiales</taxon>
        <taxon>Pseudonocardiaceae</taxon>
        <taxon>Pseudonocardia</taxon>
    </lineage>
</organism>
<proteinExistence type="predicted"/>
<dbReference type="RefSeq" id="WP_200803731.1">
    <property type="nucleotide sequence ID" value="NZ_CALGVN010000012.1"/>
</dbReference>
<sequence length="113" mass="11738">MSASEPVGAWAPGVREARPHPGGPAPESEPATGPVITVAVTCVEDGQSHAVPDTELTGPSACSGFYRAVCGHVVSAAPMVAPEGEPCRQCLEARQAANRSRRGRRRGLRLLRG</sequence>
<protein>
    <submittedName>
        <fullName evidence="2">Uncharacterized protein</fullName>
    </submittedName>
</protein>
<evidence type="ECO:0000313" key="2">
    <source>
        <dbReference type="EMBL" id="SHJ96884.1"/>
    </source>
</evidence>
<dbReference type="EMBL" id="FRAP01000001">
    <property type="protein sequence ID" value="SHJ96884.1"/>
    <property type="molecule type" value="Genomic_DNA"/>
</dbReference>
<feature type="region of interest" description="Disordered" evidence="1">
    <location>
        <begin position="1"/>
        <end position="32"/>
    </location>
</feature>
<reference evidence="2 3" key="1">
    <citation type="submission" date="2016-11" db="EMBL/GenBank/DDBJ databases">
        <authorList>
            <person name="Jaros S."/>
            <person name="Januszkiewicz K."/>
            <person name="Wedrychowicz H."/>
        </authorList>
    </citation>
    <scope>NUCLEOTIDE SEQUENCE [LARGE SCALE GENOMIC DNA]</scope>
    <source>
        <strain evidence="2 3">DSM 43832</strain>
    </source>
</reference>
<evidence type="ECO:0000256" key="1">
    <source>
        <dbReference type="SAM" id="MobiDB-lite"/>
    </source>
</evidence>
<evidence type="ECO:0000313" key="3">
    <source>
        <dbReference type="Proteomes" id="UP000184363"/>
    </source>
</evidence>